<keyword evidence="7 12" id="KW-0489">Methyltransferase</keyword>
<dbReference type="InterPro" id="IPR006700">
    <property type="entry name" value="RsmE"/>
</dbReference>
<dbReference type="InterPro" id="IPR046887">
    <property type="entry name" value="RsmE_PUA-like"/>
</dbReference>
<dbReference type="PANTHER" id="PTHR30027">
    <property type="entry name" value="RIBOSOMAL RNA SMALL SUBUNIT METHYLTRANSFERASE E"/>
    <property type="match status" value="1"/>
</dbReference>
<keyword evidence="9 12" id="KW-0949">S-adenosyl-L-methionine</keyword>
<dbReference type="RefSeq" id="WP_158036528.1">
    <property type="nucleotide sequence ID" value="NZ_BAAAZV010000011.1"/>
</dbReference>
<dbReference type="InterPro" id="IPR015947">
    <property type="entry name" value="PUA-like_sf"/>
</dbReference>
<dbReference type="NCBIfam" id="NF008693">
    <property type="entry name" value="PRK11713.2-3"/>
    <property type="match status" value="1"/>
</dbReference>
<dbReference type="Gene3D" id="2.40.240.20">
    <property type="entry name" value="Hypothetical PUA domain-like, domain 1"/>
    <property type="match status" value="1"/>
</dbReference>
<evidence type="ECO:0000256" key="2">
    <source>
        <dbReference type="ARBA" id="ARBA00005528"/>
    </source>
</evidence>
<comment type="similarity">
    <text evidence="2 12">Belongs to the RNA methyltransferase RsmE family.</text>
</comment>
<comment type="catalytic activity">
    <reaction evidence="11 12">
        <text>uridine(1498) in 16S rRNA + S-adenosyl-L-methionine = N(3)-methyluridine(1498) in 16S rRNA + S-adenosyl-L-homocysteine + H(+)</text>
        <dbReference type="Rhea" id="RHEA:42920"/>
        <dbReference type="Rhea" id="RHEA-COMP:10283"/>
        <dbReference type="Rhea" id="RHEA-COMP:10284"/>
        <dbReference type="ChEBI" id="CHEBI:15378"/>
        <dbReference type="ChEBI" id="CHEBI:57856"/>
        <dbReference type="ChEBI" id="CHEBI:59789"/>
        <dbReference type="ChEBI" id="CHEBI:65315"/>
        <dbReference type="ChEBI" id="CHEBI:74502"/>
        <dbReference type="EC" id="2.1.1.193"/>
    </reaction>
</comment>
<evidence type="ECO:0000313" key="15">
    <source>
        <dbReference type="EMBL" id="KAB1631674.1"/>
    </source>
</evidence>
<evidence type="ECO:0000256" key="12">
    <source>
        <dbReference type="PIRNR" id="PIRNR015601"/>
    </source>
</evidence>
<dbReference type="EC" id="2.1.1.193" evidence="3 12"/>
<protein>
    <recommendedName>
        <fullName evidence="4 12">Ribosomal RNA small subunit methyltransferase E</fullName>
        <ecNumber evidence="3 12">2.1.1.193</ecNumber>
    </recommendedName>
</protein>
<evidence type="ECO:0000256" key="3">
    <source>
        <dbReference type="ARBA" id="ARBA00012328"/>
    </source>
</evidence>
<sequence length="263" mass="27559">MPLYLPELTAAAWQASIGDTVAFSGTEARHAAIVRRLGPGEAITLADGAGLALDGEIVTADRDRVTVRVTGRRRARAPRPGLVLVQALGKGGRDELAVQSCTEAGVDAIVPWQASRCVSVWRDHKRETGRQRWASIAREASKQSLRPRVPAVCPLHTTVGLVDAVTGRGRLALALVLDPEAQASLAELPLPADVDEIAVIVGPEGGIAPDELARLRAAGARGVRLGPTVLRTSSAGLAAIAVLSARLGRWTRRDAAGRGGRAE</sequence>
<dbReference type="SUPFAM" id="SSF88697">
    <property type="entry name" value="PUA domain-like"/>
    <property type="match status" value="1"/>
</dbReference>
<evidence type="ECO:0000259" key="14">
    <source>
        <dbReference type="Pfam" id="PF20260"/>
    </source>
</evidence>
<dbReference type="Gene3D" id="3.40.1280.10">
    <property type="match status" value="1"/>
</dbReference>
<evidence type="ECO:0000313" key="16">
    <source>
        <dbReference type="Proteomes" id="UP000481339"/>
    </source>
</evidence>
<dbReference type="Pfam" id="PF04452">
    <property type="entry name" value="Methyltrans_RNA"/>
    <property type="match status" value="1"/>
</dbReference>
<dbReference type="AlphaFoldDB" id="A0A7C8FSA6"/>
<evidence type="ECO:0000256" key="8">
    <source>
        <dbReference type="ARBA" id="ARBA00022679"/>
    </source>
</evidence>
<accession>A0A7C8FSA6</accession>
<keyword evidence="6 12" id="KW-0698">rRNA processing</keyword>
<dbReference type="InterPro" id="IPR029028">
    <property type="entry name" value="Alpha/beta_knot_MTases"/>
</dbReference>
<dbReference type="EMBL" id="WBKA01000005">
    <property type="protein sequence ID" value="KAB1631674.1"/>
    <property type="molecule type" value="Genomic_DNA"/>
</dbReference>
<name>A0A7C8FSA6_9MICO</name>
<comment type="caution">
    <text evidence="15">The sequence shown here is derived from an EMBL/GenBank/DDBJ whole genome shotgun (WGS) entry which is preliminary data.</text>
</comment>
<dbReference type="CDD" id="cd18084">
    <property type="entry name" value="RsmE-like"/>
    <property type="match status" value="1"/>
</dbReference>
<evidence type="ECO:0000256" key="1">
    <source>
        <dbReference type="ARBA" id="ARBA00004496"/>
    </source>
</evidence>
<dbReference type="PANTHER" id="PTHR30027:SF3">
    <property type="entry name" value="16S RRNA (URACIL(1498)-N(3))-METHYLTRANSFERASE"/>
    <property type="match status" value="1"/>
</dbReference>
<evidence type="ECO:0000256" key="10">
    <source>
        <dbReference type="ARBA" id="ARBA00025699"/>
    </source>
</evidence>
<dbReference type="Pfam" id="PF20260">
    <property type="entry name" value="PUA_4"/>
    <property type="match status" value="1"/>
</dbReference>
<keyword evidence="16" id="KW-1185">Reference proteome</keyword>
<dbReference type="SUPFAM" id="SSF75217">
    <property type="entry name" value="alpha/beta knot"/>
    <property type="match status" value="1"/>
</dbReference>
<evidence type="ECO:0000256" key="7">
    <source>
        <dbReference type="ARBA" id="ARBA00022603"/>
    </source>
</evidence>
<proteinExistence type="inferred from homology"/>
<dbReference type="GO" id="GO:0070042">
    <property type="term" value="F:rRNA (uridine-N3-)-methyltransferase activity"/>
    <property type="evidence" value="ECO:0007669"/>
    <property type="project" value="TreeGrafter"/>
</dbReference>
<organism evidence="15 16">
    <name type="scientific">Pseudoclavibacter caeni</name>
    <dbReference type="NCBI Taxonomy" id="908846"/>
    <lineage>
        <taxon>Bacteria</taxon>
        <taxon>Bacillati</taxon>
        <taxon>Actinomycetota</taxon>
        <taxon>Actinomycetes</taxon>
        <taxon>Micrococcales</taxon>
        <taxon>Microbacteriaceae</taxon>
        <taxon>Pseudoclavibacter</taxon>
    </lineage>
</organism>
<evidence type="ECO:0000256" key="5">
    <source>
        <dbReference type="ARBA" id="ARBA00022490"/>
    </source>
</evidence>
<dbReference type="PIRSF" id="PIRSF015601">
    <property type="entry name" value="MTase_slr0722"/>
    <property type="match status" value="1"/>
</dbReference>
<dbReference type="Proteomes" id="UP000481339">
    <property type="component" value="Unassembled WGS sequence"/>
</dbReference>
<feature type="domain" description="Ribosomal RNA small subunit methyltransferase E methyltransferase" evidence="13">
    <location>
        <begin position="81"/>
        <end position="243"/>
    </location>
</feature>
<dbReference type="NCBIfam" id="TIGR00046">
    <property type="entry name" value="RsmE family RNA methyltransferase"/>
    <property type="match status" value="1"/>
</dbReference>
<evidence type="ECO:0000256" key="9">
    <source>
        <dbReference type="ARBA" id="ARBA00022691"/>
    </source>
</evidence>
<comment type="function">
    <text evidence="10 12">Specifically methylates the N3 position of the uracil ring of uridine 1498 (m3U1498) in 16S rRNA. Acts on the fully assembled 30S ribosomal subunit.</text>
</comment>
<dbReference type="OrthoDB" id="9808126at2"/>
<dbReference type="GO" id="GO:0070475">
    <property type="term" value="P:rRNA base methylation"/>
    <property type="evidence" value="ECO:0007669"/>
    <property type="project" value="TreeGrafter"/>
</dbReference>
<feature type="domain" description="Ribosomal RNA small subunit methyltransferase E PUA-like" evidence="14">
    <location>
        <begin position="24"/>
        <end position="69"/>
    </location>
</feature>
<dbReference type="InterPro" id="IPR029026">
    <property type="entry name" value="tRNA_m1G_MTases_N"/>
</dbReference>
<reference evidence="15 16" key="1">
    <citation type="submission" date="2019-09" db="EMBL/GenBank/DDBJ databases">
        <title>Phylogeny of genus Pseudoclavibacter and closely related genus.</title>
        <authorList>
            <person name="Li Y."/>
        </authorList>
    </citation>
    <scope>NUCLEOTIDE SEQUENCE [LARGE SCALE GENOMIC DNA]</scope>
    <source>
        <strain evidence="15 16">JCM 16921</strain>
    </source>
</reference>
<gene>
    <name evidence="15" type="ORF">F8O02_06950</name>
</gene>
<evidence type="ECO:0000259" key="13">
    <source>
        <dbReference type="Pfam" id="PF04452"/>
    </source>
</evidence>
<keyword evidence="5 12" id="KW-0963">Cytoplasm</keyword>
<evidence type="ECO:0000256" key="11">
    <source>
        <dbReference type="ARBA" id="ARBA00047944"/>
    </source>
</evidence>
<evidence type="ECO:0000256" key="6">
    <source>
        <dbReference type="ARBA" id="ARBA00022552"/>
    </source>
</evidence>
<dbReference type="GO" id="GO:0005737">
    <property type="term" value="C:cytoplasm"/>
    <property type="evidence" value="ECO:0007669"/>
    <property type="project" value="UniProtKB-SubCell"/>
</dbReference>
<comment type="subcellular location">
    <subcellularLocation>
        <location evidence="1 12">Cytoplasm</location>
    </subcellularLocation>
</comment>
<keyword evidence="8 12" id="KW-0808">Transferase</keyword>
<evidence type="ECO:0000256" key="4">
    <source>
        <dbReference type="ARBA" id="ARBA00013673"/>
    </source>
</evidence>
<dbReference type="InterPro" id="IPR046886">
    <property type="entry name" value="RsmE_MTase_dom"/>
</dbReference>